<dbReference type="InterPro" id="IPR016470">
    <property type="entry name" value="Phycobilisome"/>
</dbReference>
<evidence type="ECO:0000256" key="3">
    <source>
        <dbReference type="ARBA" id="ARBA00022549"/>
    </source>
</evidence>
<dbReference type="SMART" id="SM01094">
    <property type="entry name" value="CpcD"/>
    <property type="match status" value="1"/>
</dbReference>
<comment type="similarity">
    <text evidence="7">Belongs to the phycobilisome linker protein family.</text>
</comment>
<dbReference type="AlphaFoldDB" id="A0A928VZR2"/>
<evidence type="ECO:0000256" key="2">
    <source>
        <dbReference type="ARBA" id="ARBA00022531"/>
    </source>
</evidence>
<comment type="caution">
    <text evidence="11">The sequence shown here is derived from an EMBL/GenBank/DDBJ whole genome shotgun (WGS) entry which is preliminary data.</text>
</comment>
<keyword evidence="2" id="KW-0602">Photosynthesis</keyword>
<feature type="compositionally biased region" description="Low complexity" evidence="8">
    <location>
        <begin position="202"/>
        <end position="212"/>
    </location>
</feature>
<evidence type="ECO:0000256" key="7">
    <source>
        <dbReference type="PROSITE-ProRule" id="PRU00775"/>
    </source>
</evidence>
<dbReference type="InterPro" id="IPR038255">
    <property type="entry name" value="PBS_linker_sf"/>
</dbReference>
<dbReference type="InterPro" id="IPR001297">
    <property type="entry name" value="PBS_linker_dom"/>
</dbReference>
<evidence type="ECO:0000259" key="9">
    <source>
        <dbReference type="PROSITE" id="PS51441"/>
    </source>
</evidence>
<keyword evidence="12" id="KW-1185">Reference proteome</keyword>
<dbReference type="PROSITE" id="PS51445">
    <property type="entry name" value="PBS_LINKER"/>
    <property type="match status" value="1"/>
</dbReference>
<organism evidence="11 12">
    <name type="scientific">Zarconia navalis LEGE 11467</name>
    <dbReference type="NCBI Taxonomy" id="1828826"/>
    <lineage>
        <taxon>Bacteria</taxon>
        <taxon>Bacillati</taxon>
        <taxon>Cyanobacteriota</taxon>
        <taxon>Cyanophyceae</taxon>
        <taxon>Oscillatoriophycideae</taxon>
        <taxon>Oscillatoriales</taxon>
        <taxon>Oscillatoriales incertae sedis</taxon>
        <taxon>Zarconia</taxon>
        <taxon>Zarconia navalis</taxon>
    </lineage>
</organism>
<keyword evidence="3" id="KW-0042">Antenna complex</keyword>
<evidence type="ECO:0000256" key="5">
    <source>
        <dbReference type="ARBA" id="ARBA00023078"/>
    </source>
</evidence>
<comment type="subcellular location">
    <subcellularLocation>
        <location evidence="1">Cellular thylakoid membrane</location>
        <topology evidence="1">Peripheral membrane protein</topology>
        <orientation evidence="1">Cytoplasmic side</orientation>
    </subcellularLocation>
</comment>
<proteinExistence type="inferred from homology"/>
<evidence type="ECO:0000256" key="6">
    <source>
        <dbReference type="ARBA" id="ARBA00023136"/>
    </source>
</evidence>
<dbReference type="GO" id="GO:0015979">
    <property type="term" value="P:photosynthesis"/>
    <property type="evidence" value="ECO:0007669"/>
    <property type="project" value="UniProtKB-KW"/>
</dbReference>
<keyword evidence="4 7" id="KW-0605">Phycobilisome</keyword>
<evidence type="ECO:0000313" key="11">
    <source>
        <dbReference type="EMBL" id="MBE9040655.1"/>
    </source>
</evidence>
<keyword evidence="5" id="KW-0793">Thylakoid</keyword>
<dbReference type="Pfam" id="PF01383">
    <property type="entry name" value="CpcD"/>
    <property type="match status" value="1"/>
</dbReference>
<dbReference type="PANTHER" id="PTHR34011:SF6">
    <property type="entry name" value="PHYCOBILIPROTEIN APCE"/>
    <property type="match status" value="1"/>
</dbReference>
<name>A0A928VZR2_9CYAN</name>
<protein>
    <submittedName>
        <fullName evidence="11">Phycobilisome linker polypeptide</fullName>
    </submittedName>
</protein>
<dbReference type="GO" id="GO:0031676">
    <property type="term" value="C:plasma membrane-derived thylakoid membrane"/>
    <property type="evidence" value="ECO:0007669"/>
    <property type="project" value="UniProtKB-SubCell"/>
</dbReference>
<dbReference type="PIRSF" id="PIRSF005898">
    <property type="entry name" value="Phycobilisome_CpeC/CpcI"/>
    <property type="match status" value="1"/>
</dbReference>
<keyword evidence="6" id="KW-0472">Membrane</keyword>
<dbReference type="GO" id="GO:0030089">
    <property type="term" value="C:phycobilisome"/>
    <property type="evidence" value="ECO:0007669"/>
    <property type="project" value="UniProtKB-UniRule"/>
</dbReference>
<evidence type="ECO:0000259" key="10">
    <source>
        <dbReference type="PROSITE" id="PS51445"/>
    </source>
</evidence>
<evidence type="ECO:0000313" key="12">
    <source>
        <dbReference type="Proteomes" id="UP000621799"/>
    </source>
</evidence>
<dbReference type="Proteomes" id="UP000621799">
    <property type="component" value="Unassembled WGS sequence"/>
</dbReference>
<dbReference type="PROSITE" id="PS51441">
    <property type="entry name" value="CPCD_LIKE"/>
    <property type="match status" value="1"/>
</dbReference>
<dbReference type="Gene3D" id="1.10.3130.20">
    <property type="entry name" value="Phycobilisome linker domain"/>
    <property type="match status" value="1"/>
</dbReference>
<evidence type="ECO:0000256" key="8">
    <source>
        <dbReference type="SAM" id="MobiDB-lite"/>
    </source>
</evidence>
<sequence length="270" mass="30837">MAITTAASWLGTSAFSETPKVELRPNWTEEEAQVAIRAIYRQLLGNEHLMNSERLTSAESLLCDRSITVRDFVRCVAKSELYKSKFFYNNFQNRFTELNYKHLLGRAPYDQTEVAFHNDLYHAKGYDADIDSYIDSDEYRSFFGDNIVPYYRGFETQPGQKTVGFNRMFQLYRGYANSDRSQGQKQGWLTWDMGKNLASPVRTPSSGTLTGTTSGGRSGRYRVRVVRQGSRVRPQVRKTTTEFVVSYDQLSGRLQQIARSGGKVMSVTEV</sequence>
<evidence type="ECO:0000256" key="4">
    <source>
        <dbReference type="ARBA" id="ARBA00022738"/>
    </source>
</evidence>
<evidence type="ECO:0000256" key="1">
    <source>
        <dbReference type="ARBA" id="ARBA00004445"/>
    </source>
</evidence>
<accession>A0A928VZR2</accession>
<feature type="domain" description="PBS-linker" evidence="10">
    <location>
        <begin position="1"/>
        <end position="180"/>
    </location>
</feature>
<feature type="domain" description="CpcD-like" evidence="9">
    <location>
        <begin position="218"/>
        <end position="270"/>
    </location>
</feature>
<dbReference type="EMBL" id="JADEXN010000105">
    <property type="protein sequence ID" value="MBE9040655.1"/>
    <property type="molecule type" value="Genomic_DNA"/>
</dbReference>
<dbReference type="RefSeq" id="WP_264320900.1">
    <property type="nucleotide sequence ID" value="NZ_JADEXN010000105.1"/>
</dbReference>
<gene>
    <name evidence="11" type="ORF">IQ235_07660</name>
</gene>
<dbReference type="Pfam" id="PF00427">
    <property type="entry name" value="PBS_linker_poly"/>
    <property type="match status" value="1"/>
</dbReference>
<feature type="region of interest" description="Disordered" evidence="8">
    <location>
        <begin position="200"/>
        <end position="219"/>
    </location>
</feature>
<dbReference type="PANTHER" id="PTHR34011">
    <property type="entry name" value="PHYCOBILISOME 32.1 KDA LINKER POLYPEPTIDE, PHYCOCYANIN-ASSOCIATED, ROD 2-RELATED"/>
    <property type="match status" value="1"/>
</dbReference>
<dbReference type="InterPro" id="IPR008213">
    <property type="entry name" value="CpcD-like_dom"/>
</dbReference>
<reference evidence="11" key="1">
    <citation type="submission" date="2020-10" db="EMBL/GenBank/DDBJ databases">
        <authorList>
            <person name="Castelo-Branco R."/>
            <person name="Eusebio N."/>
            <person name="Adriana R."/>
            <person name="Vieira A."/>
            <person name="Brugerolle De Fraissinette N."/>
            <person name="Rezende De Castro R."/>
            <person name="Schneider M.P."/>
            <person name="Vasconcelos V."/>
            <person name="Leao P.N."/>
        </authorList>
    </citation>
    <scope>NUCLEOTIDE SEQUENCE</scope>
    <source>
        <strain evidence="11">LEGE 11467</strain>
    </source>
</reference>